<reference evidence="10" key="1">
    <citation type="journal article" date="2021" name="Syst. Appl. Microbiol.">
        <title>Roseomonas hellenica sp. nov., isolated from roots of wild-growing Alkanna tinctoria.</title>
        <authorList>
            <person name="Rat A."/>
            <person name="Naranjo H.D."/>
            <person name="Lebbe L."/>
            <person name="Cnockaert M."/>
            <person name="Krigas N."/>
            <person name="Grigoriadou K."/>
            <person name="Maloupa E."/>
            <person name="Willems A."/>
        </authorList>
    </citation>
    <scope>NUCLEOTIDE SEQUENCE [LARGE SCALE GENOMIC DNA]</scope>
    <source>
        <strain evidence="10">LMG 31159</strain>
    </source>
</reference>
<evidence type="ECO:0000256" key="7">
    <source>
        <dbReference type="SAM" id="MobiDB-lite"/>
    </source>
</evidence>
<organism evidence="9 10">
    <name type="scientific">Neoroseomonas terrae</name>
    <dbReference type="NCBI Taxonomy" id="424799"/>
    <lineage>
        <taxon>Bacteria</taxon>
        <taxon>Pseudomonadati</taxon>
        <taxon>Pseudomonadota</taxon>
        <taxon>Alphaproteobacteria</taxon>
        <taxon>Acetobacterales</taxon>
        <taxon>Acetobacteraceae</taxon>
        <taxon>Neoroseomonas</taxon>
    </lineage>
</organism>
<dbReference type="InterPro" id="IPR051906">
    <property type="entry name" value="TolC-like"/>
</dbReference>
<keyword evidence="2" id="KW-1134">Transmembrane beta strand</keyword>
<evidence type="ECO:0000313" key="9">
    <source>
        <dbReference type="EMBL" id="MBR0649617.1"/>
    </source>
</evidence>
<dbReference type="Proteomes" id="UP000698752">
    <property type="component" value="Unassembled WGS sequence"/>
</dbReference>
<keyword evidence="4" id="KW-0472">Membrane</keyword>
<evidence type="ECO:0000256" key="8">
    <source>
        <dbReference type="SAM" id="SignalP"/>
    </source>
</evidence>
<evidence type="ECO:0000256" key="4">
    <source>
        <dbReference type="ARBA" id="ARBA00023136"/>
    </source>
</evidence>
<gene>
    <name evidence="9" type="ORF">GXW78_08090</name>
</gene>
<feature type="chain" id="PRO_5045798424" evidence="8">
    <location>
        <begin position="21"/>
        <end position="605"/>
    </location>
</feature>
<evidence type="ECO:0000256" key="5">
    <source>
        <dbReference type="ARBA" id="ARBA00023237"/>
    </source>
</evidence>
<dbReference type="PANTHER" id="PTHR30026">
    <property type="entry name" value="OUTER MEMBRANE PROTEIN TOLC"/>
    <property type="match status" value="1"/>
</dbReference>
<comment type="caution">
    <text evidence="9">The sequence shown here is derived from an EMBL/GenBank/DDBJ whole genome shotgun (WGS) entry which is preliminary data.</text>
</comment>
<keyword evidence="8" id="KW-0732">Signal</keyword>
<name>A0ABS5EG17_9PROT</name>
<evidence type="ECO:0000256" key="6">
    <source>
        <dbReference type="SAM" id="Coils"/>
    </source>
</evidence>
<protein>
    <submittedName>
        <fullName evidence="9">TolC family protein</fullName>
    </submittedName>
</protein>
<accession>A0ABS5EG17</accession>
<comment type="subcellular location">
    <subcellularLocation>
        <location evidence="1">Cell outer membrane</location>
    </subcellularLocation>
</comment>
<keyword evidence="3" id="KW-0812">Transmembrane</keyword>
<evidence type="ECO:0000256" key="3">
    <source>
        <dbReference type="ARBA" id="ARBA00022692"/>
    </source>
</evidence>
<feature type="signal peptide" evidence="8">
    <location>
        <begin position="1"/>
        <end position="20"/>
    </location>
</feature>
<keyword evidence="10" id="KW-1185">Reference proteome</keyword>
<dbReference type="EMBL" id="JAAEDI010000007">
    <property type="protein sequence ID" value="MBR0649617.1"/>
    <property type="molecule type" value="Genomic_DNA"/>
</dbReference>
<evidence type="ECO:0000313" key="10">
    <source>
        <dbReference type="Proteomes" id="UP000698752"/>
    </source>
</evidence>
<proteinExistence type="predicted"/>
<feature type="region of interest" description="Disordered" evidence="7">
    <location>
        <begin position="586"/>
        <end position="605"/>
    </location>
</feature>
<evidence type="ECO:0000256" key="2">
    <source>
        <dbReference type="ARBA" id="ARBA00022452"/>
    </source>
</evidence>
<dbReference type="Gene3D" id="1.20.1600.10">
    <property type="entry name" value="Outer membrane efflux proteins (OEP)"/>
    <property type="match status" value="1"/>
</dbReference>
<dbReference type="PANTHER" id="PTHR30026:SF23">
    <property type="entry name" value="TO APRF-PUTATIVE OUTER MEMBRANE EFFLUX PROTEIN OR SECRETED ALKALINE PHOSPHATASE-RELATED"/>
    <property type="match status" value="1"/>
</dbReference>
<feature type="coiled-coil region" evidence="6">
    <location>
        <begin position="522"/>
        <end position="549"/>
    </location>
</feature>
<sequence>MPHHIAGAALLLATTAPAFAQGWINDRTNNAIMNVDQITARYRDQISAEMARINRRPAPMATPTRAELQAMRTTDRWWVQRVATADGPQSGRPLRLSLAYLYDSAIINSAQIRVFGDLPAIRETLEAEVAGRYVPRAYGEGRAETINDPTRNPANTNGSQRLIQREQAAELGIRQRTITGGEITIGQRFWNVSSNSTDYAPNNQSRGRTFISVVQPLLRDSGVAYTRSLHEVARLDARVAEAEFRRQTESHLLDISRAYWGLYLARAVHLQRQRAVGTIRGLVGQIEGRAELGADPLLASRSRSALALREADLLRSEAAIRNAEARIRGLVNDPRFEGADAGTMLPIDATLVAYEPIPLQTVLERAVALRPEVQQVFLQHRAAVLREGQGQIEALPRFDVILEGNYGGRAADTWQWGQAWQDTRRNTDQPGGFFGLRIEIPLGTDDLRARADRRRLETRQIENQGRATLATIIAEAEVTLNEYNVAYREMAARAGAVRAAGRDLSVETDRWQQGVAGTGEGAANALERLLSAQERLTDAEERFAAAEVTFTIAFLALQRVQGTFTQVQNLEMRRIEDAARGPAFVFRRDTNPAPPRPTSSTGAVR</sequence>
<keyword evidence="5" id="KW-0998">Cell outer membrane</keyword>
<dbReference type="RefSeq" id="WP_211867711.1">
    <property type="nucleotide sequence ID" value="NZ_JAAEDI010000007.1"/>
</dbReference>
<evidence type="ECO:0000256" key="1">
    <source>
        <dbReference type="ARBA" id="ARBA00004442"/>
    </source>
</evidence>
<dbReference type="SUPFAM" id="SSF56954">
    <property type="entry name" value="Outer membrane efflux proteins (OEP)"/>
    <property type="match status" value="1"/>
</dbReference>
<keyword evidence="6" id="KW-0175">Coiled coil</keyword>